<sequence length="336" mass="37964">MNKLDELFDQFYDHALTDSVKAVGPVERKLTLKTGLLNLLGDFSQLEEEMLTAKPELLEKREFPEYTRELFLFPITPLLECKMYVLTPKSEQNFYPSVLALHGHGYGVKEIVGLKENGEEDDGEPGIHQYFAVKLVKKGLKVFAPEVIGFGERMLTRDIKQGKQNSCEAMATNLLMEGKTLAGLRIWEARQVLSYMEKHPDVNADKLGMMGFSGGALVTAYTAALDLRVKATVLTGFTNTFRGSIMAMRHCIDNYVPGILNFAELPEWISLIAPRALFIEAGDKDPIFPHRSVLEAIKEIEEAYHNRPEKFAYDIFPGSHEISGRKAYDWLKNQLL</sequence>
<dbReference type="SUPFAM" id="SSF53474">
    <property type="entry name" value="alpha/beta-Hydrolases"/>
    <property type="match status" value="1"/>
</dbReference>
<keyword evidence="2" id="KW-1185">Reference proteome</keyword>
<organism evidence="1 2">
    <name type="scientific">Gracilibacillus dipsosauri</name>
    <dbReference type="NCBI Taxonomy" id="178340"/>
    <lineage>
        <taxon>Bacteria</taxon>
        <taxon>Bacillati</taxon>
        <taxon>Bacillota</taxon>
        <taxon>Bacilli</taxon>
        <taxon>Bacillales</taxon>
        <taxon>Bacillaceae</taxon>
        <taxon>Gracilibacillus</taxon>
    </lineage>
</organism>
<dbReference type="PANTHER" id="PTHR22946">
    <property type="entry name" value="DIENELACTONE HYDROLASE DOMAIN-CONTAINING PROTEIN-RELATED"/>
    <property type="match status" value="1"/>
</dbReference>
<evidence type="ECO:0000313" key="1">
    <source>
        <dbReference type="EMBL" id="PWU69335.1"/>
    </source>
</evidence>
<dbReference type="Pfam" id="PF12715">
    <property type="entry name" value="Abhydrolase_7"/>
    <property type="match status" value="1"/>
</dbReference>
<comment type="caution">
    <text evidence="1">The sequence shown here is derived from an EMBL/GenBank/DDBJ whole genome shotgun (WGS) entry which is preliminary data.</text>
</comment>
<name>A0A317L126_9BACI</name>
<protein>
    <submittedName>
        <fullName evidence="1">Dienelactone hydrolase</fullName>
    </submittedName>
</protein>
<dbReference type="OrthoDB" id="8183145at2"/>
<accession>A0A317L126</accession>
<dbReference type="InterPro" id="IPR050261">
    <property type="entry name" value="FrsA_esterase"/>
</dbReference>
<keyword evidence="1" id="KW-0378">Hydrolase</keyword>
<proteinExistence type="predicted"/>
<dbReference type="Proteomes" id="UP000245624">
    <property type="component" value="Unassembled WGS sequence"/>
</dbReference>
<dbReference type="Gene3D" id="3.40.50.1820">
    <property type="entry name" value="alpha/beta hydrolase"/>
    <property type="match status" value="1"/>
</dbReference>
<dbReference type="PANTHER" id="PTHR22946:SF8">
    <property type="entry name" value="ACETYL XYLAN ESTERASE DOMAIN-CONTAINING PROTEIN"/>
    <property type="match status" value="1"/>
</dbReference>
<dbReference type="InterPro" id="IPR025890">
    <property type="entry name" value="Abhydrolase_bac"/>
</dbReference>
<dbReference type="GO" id="GO:0016787">
    <property type="term" value="F:hydrolase activity"/>
    <property type="evidence" value="ECO:0007669"/>
    <property type="project" value="UniProtKB-KW"/>
</dbReference>
<reference evidence="1 2" key="1">
    <citation type="submission" date="2018-05" db="EMBL/GenBank/DDBJ databases">
        <title>Genomic analysis of Gracilibacillus dipsosauri DD1 reveals novel features of a salt-tolerant amylase.</title>
        <authorList>
            <person name="Deutch C.E."/>
            <person name="Yang S."/>
        </authorList>
    </citation>
    <scope>NUCLEOTIDE SEQUENCE [LARGE SCALE GENOMIC DNA]</scope>
    <source>
        <strain evidence="1 2">DD1</strain>
    </source>
</reference>
<gene>
    <name evidence="1" type="ORF">DLJ74_04960</name>
</gene>
<dbReference type="RefSeq" id="WP_109983583.1">
    <property type="nucleotide sequence ID" value="NZ_JAJUIE010000031.1"/>
</dbReference>
<evidence type="ECO:0000313" key="2">
    <source>
        <dbReference type="Proteomes" id="UP000245624"/>
    </source>
</evidence>
<dbReference type="AlphaFoldDB" id="A0A317L126"/>
<dbReference type="InterPro" id="IPR029058">
    <property type="entry name" value="AB_hydrolase_fold"/>
</dbReference>
<dbReference type="EMBL" id="QGTD01000005">
    <property type="protein sequence ID" value="PWU69335.1"/>
    <property type="molecule type" value="Genomic_DNA"/>
</dbReference>